<reference evidence="4" key="1">
    <citation type="submission" date="2012-12" db="EMBL/GenBank/DDBJ databases">
        <authorList>
            <person name="Hellsten U."/>
            <person name="Grimwood J."/>
            <person name="Chapman J.A."/>
            <person name="Shapiro H."/>
            <person name="Aerts A."/>
            <person name="Otillar R.P."/>
            <person name="Terry A.Y."/>
            <person name="Boore J.L."/>
            <person name="Simakov O."/>
            <person name="Marletaz F."/>
            <person name="Cho S.-J."/>
            <person name="Edsinger-Gonzales E."/>
            <person name="Havlak P."/>
            <person name="Kuo D.-H."/>
            <person name="Larsson T."/>
            <person name="Lv J."/>
            <person name="Arendt D."/>
            <person name="Savage R."/>
            <person name="Osoegawa K."/>
            <person name="de Jong P."/>
            <person name="Lindberg D.R."/>
            <person name="Seaver E.C."/>
            <person name="Weisblat D.A."/>
            <person name="Putnam N.H."/>
            <person name="Grigoriev I.V."/>
            <person name="Rokhsar D.S."/>
        </authorList>
    </citation>
    <scope>NUCLEOTIDE SEQUENCE</scope>
</reference>
<keyword evidence="4" id="KW-1185">Reference proteome</keyword>
<organism evidence="3 4">
    <name type="scientific">Helobdella robusta</name>
    <name type="common">Californian leech</name>
    <dbReference type="NCBI Taxonomy" id="6412"/>
    <lineage>
        <taxon>Eukaryota</taxon>
        <taxon>Metazoa</taxon>
        <taxon>Spiralia</taxon>
        <taxon>Lophotrochozoa</taxon>
        <taxon>Annelida</taxon>
        <taxon>Clitellata</taxon>
        <taxon>Hirudinea</taxon>
        <taxon>Rhynchobdellida</taxon>
        <taxon>Glossiphoniidae</taxon>
        <taxon>Helobdella</taxon>
    </lineage>
</organism>
<feature type="region of interest" description="Disordered" evidence="1">
    <location>
        <begin position="103"/>
        <end position="129"/>
    </location>
</feature>
<dbReference type="InParanoid" id="T1F0A8"/>
<feature type="compositionally biased region" description="Polar residues" evidence="1">
    <location>
        <begin position="66"/>
        <end position="84"/>
    </location>
</feature>
<dbReference type="AlphaFoldDB" id="T1F0A8"/>
<accession>T1F0A8</accession>
<dbReference type="EMBL" id="KB095959">
    <property type="protein sequence ID" value="ESO09237.1"/>
    <property type="molecule type" value="Genomic_DNA"/>
</dbReference>
<sequence>MLTAHENVIQTNNNIAQQHTNTKARQYNNTDLRNTSDQIFTALQLYKYTTTTIIMIITTHQHPHRNNNNTSTQPHHNNTTQQPKKQNIIRFLNIWSWKRITNGSNNNDEEDDYDADDEEDDYDADDEEDDYDADDVALLVLPYVAASIFLFNFNCYKHFKDVRTTNI</sequence>
<evidence type="ECO:0000313" key="3">
    <source>
        <dbReference type="EnsemblMetazoa" id="HelroP168199"/>
    </source>
</evidence>
<reference evidence="2 4" key="2">
    <citation type="journal article" date="2013" name="Nature">
        <title>Insights into bilaterian evolution from three spiralian genomes.</title>
        <authorList>
            <person name="Simakov O."/>
            <person name="Marletaz F."/>
            <person name="Cho S.J."/>
            <person name="Edsinger-Gonzales E."/>
            <person name="Havlak P."/>
            <person name="Hellsten U."/>
            <person name="Kuo D.H."/>
            <person name="Larsson T."/>
            <person name="Lv J."/>
            <person name="Arendt D."/>
            <person name="Savage R."/>
            <person name="Osoegawa K."/>
            <person name="de Jong P."/>
            <person name="Grimwood J."/>
            <person name="Chapman J.A."/>
            <person name="Shapiro H."/>
            <person name="Aerts A."/>
            <person name="Otillar R.P."/>
            <person name="Terry A.Y."/>
            <person name="Boore J.L."/>
            <person name="Grigoriev I.V."/>
            <person name="Lindberg D.R."/>
            <person name="Seaver E.C."/>
            <person name="Weisblat D.A."/>
            <person name="Putnam N.H."/>
            <person name="Rokhsar D.S."/>
        </authorList>
    </citation>
    <scope>NUCLEOTIDE SEQUENCE</scope>
</reference>
<dbReference type="Proteomes" id="UP000015101">
    <property type="component" value="Unassembled WGS sequence"/>
</dbReference>
<dbReference type="RefSeq" id="XP_009012330.1">
    <property type="nucleotide sequence ID" value="XM_009014082.1"/>
</dbReference>
<dbReference type="HOGENOM" id="CLU_1596298_0_0_1"/>
<gene>
    <name evidence="3" type="primary">20202258</name>
    <name evidence="2" type="ORF">HELRODRAFT_168199</name>
</gene>
<feature type="compositionally biased region" description="Acidic residues" evidence="1">
    <location>
        <begin position="107"/>
        <end position="129"/>
    </location>
</feature>
<evidence type="ECO:0000313" key="2">
    <source>
        <dbReference type="EMBL" id="ESO09237.1"/>
    </source>
</evidence>
<feature type="region of interest" description="Disordered" evidence="1">
    <location>
        <begin position="62"/>
        <end position="84"/>
    </location>
</feature>
<name>T1F0A8_HELRO</name>
<dbReference type="CTD" id="20202258"/>
<reference evidence="3" key="3">
    <citation type="submission" date="2015-06" db="UniProtKB">
        <authorList>
            <consortium name="EnsemblMetazoa"/>
        </authorList>
    </citation>
    <scope>IDENTIFICATION</scope>
</reference>
<dbReference type="EMBL" id="AMQM01002919">
    <property type="status" value="NOT_ANNOTATED_CDS"/>
    <property type="molecule type" value="Genomic_DNA"/>
</dbReference>
<evidence type="ECO:0000256" key="1">
    <source>
        <dbReference type="SAM" id="MobiDB-lite"/>
    </source>
</evidence>
<dbReference type="GeneID" id="20202258"/>
<evidence type="ECO:0000313" key="4">
    <source>
        <dbReference type="Proteomes" id="UP000015101"/>
    </source>
</evidence>
<protein>
    <submittedName>
        <fullName evidence="2 3">Uncharacterized protein</fullName>
    </submittedName>
</protein>
<proteinExistence type="predicted"/>
<dbReference type="KEGG" id="hro:HELRODRAFT_168199"/>
<dbReference type="EnsemblMetazoa" id="HelroT168199">
    <property type="protein sequence ID" value="HelroP168199"/>
    <property type="gene ID" value="HelroG168199"/>
</dbReference>